<dbReference type="Pfam" id="PF02383">
    <property type="entry name" value="Syja_N"/>
    <property type="match status" value="1"/>
</dbReference>
<dbReference type="GO" id="GO:0005737">
    <property type="term" value="C:cytoplasm"/>
    <property type="evidence" value="ECO:0007669"/>
    <property type="project" value="TreeGrafter"/>
</dbReference>
<evidence type="ECO:0000313" key="7">
    <source>
        <dbReference type="EMBL" id="RSH76514.1"/>
    </source>
</evidence>
<reference evidence="7 8" key="1">
    <citation type="submission" date="2018-11" db="EMBL/GenBank/DDBJ databases">
        <title>Genome sequence of Apiotrichum porosum DSM 27194.</title>
        <authorList>
            <person name="Aliyu H."/>
            <person name="Gorte O."/>
            <person name="Ochsenreither K."/>
        </authorList>
    </citation>
    <scope>NUCLEOTIDE SEQUENCE [LARGE SCALE GENOMIC DNA]</scope>
    <source>
        <strain evidence="7 8">DSM 27194</strain>
    </source>
</reference>
<dbReference type="Pfam" id="PF22669">
    <property type="entry name" value="Exo_endo_phos2"/>
    <property type="match status" value="1"/>
</dbReference>
<comment type="similarity">
    <text evidence="2">In the central section; belongs to the inositol 1,4,5-trisphosphate 5-phosphatase family.</text>
</comment>
<dbReference type="GO" id="GO:0004439">
    <property type="term" value="F:phosphatidylinositol-4,5-bisphosphate 5-phosphatase activity"/>
    <property type="evidence" value="ECO:0007669"/>
    <property type="project" value="UniProtKB-EC"/>
</dbReference>
<feature type="compositionally biased region" description="Low complexity" evidence="5">
    <location>
        <begin position="839"/>
        <end position="853"/>
    </location>
</feature>
<evidence type="ECO:0000256" key="1">
    <source>
        <dbReference type="ARBA" id="ARBA00008943"/>
    </source>
</evidence>
<organism evidence="7 8">
    <name type="scientific">Apiotrichum porosum</name>
    <dbReference type="NCBI Taxonomy" id="105984"/>
    <lineage>
        <taxon>Eukaryota</taxon>
        <taxon>Fungi</taxon>
        <taxon>Dikarya</taxon>
        <taxon>Basidiomycota</taxon>
        <taxon>Agaricomycotina</taxon>
        <taxon>Tremellomycetes</taxon>
        <taxon>Trichosporonales</taxon>
        <taxon>Trichosporonaceae</taxon>
        <taxon>Apiotrichum</taxon>
    </lineage>
</organism>
<dbReference type="InterPro" id="IPR036691">
    <property type="entry name" value="Endo/exonu/phosph_ase_sf"/>
</dbReference>
<evidence type="ECO:0000256" key="2">
    <source>
        <dbReference type="ARBA" id="ARBA00009678"/>
    </source>
</evidence>
<gene>
    <name evidence="7" type="primary">INP52_3</name>
    <name evidence="7" type="ORF">EHS24_005596</name>
</gene>
<feature type="compositionally biased region" description="Pro residues" evidence="5">
    <location>
        <begin position="615"/>
        <end position="625"/>
    </location>
</feature>
<dbReference type="PANTHER" id="PTHR11200:SF257">
    <property type="entry name" value="PHOSPHOINOSITIDE 5-PHOSPHATASE"/>
    <property type="match status" value="1"/>
</dbReference>
<dbReference type="AlphaFoldDB" id="A0A427XCQ8"/>
<feature type="compositionally biased region" description="Low complexity" evidence="5">
    <location>
        <begin position="861"/>
        <end position="871"/>
    </location>
</feature>
<evidence type="ECO:0000256" key="5">
    <source>
        <dbReference type="SAM" id="MobiDB-lite"/>
    </source>
</evidence>
<sequence>MCVSYTQVRGSVPLFWQQPQQGLGTLQQKVELTRPPQATQPAFDKHFMGCWSSDAVVGVFDHFGALRSSLKAIAGSAPPDTHPTADDLVYTSYDFHAVVRLGGHDAVRQDLAVMHAVNRSVDKFDITAIDATTGEVVEYQHGVFRTNCLDCLDRTNYVQEVMSTIFPPPLPVRTWSVLLNSPTLWSAHRELWADNGDRLSKTYAGTGALNTSATRTGRKTFAGLLSDATKSVGRAYINNFQDKGKQTAIDMLLGLMAGQRPVILFDPVGDSIHSALVARKSEYSVPRNLVIFSGTWNADIYAIAFQEIVELTPQQIVVTDPAKKRAWEGYIMDTFAQNSAPQEYILMRSEQLVGTALMVVVKSALLPAIRNVEYADKKTGLQGLSGNKGGVGVRFNCFDSTICLMTCHLAAGQSNYADRNADYRTIDNGLHFLRGKTIDSHDIVVWAADFNYRIDLSNEEARELATTDQLDALVSADQLTFARDEGEVFNATPRARSPSARRKYDDNGTDVYDSSEKQRIPSWTDRVLYKGAGVHLRAYSCADLRTSDHRPVYAVLEVTIAEVDEAQKARIADELTRKARSRTGSAKLDARVEQAAQGGVKSLVKEFTSVSLHPTPTPSPRPVPPLVSRDSKPGKPKASSTDATLNALNSAYARLGVPPPLPARNGAASATITTTPASPQQATPYETRRKPPPPRPTDFGKIGLPQDASPEITPVATGDFVLVPSPKRVAAPLLPMRQQSGSSFMSTHSAPPALPARPSLSPTPPLPTAPRPTLPPRKPSRQGTLDMDAPPPSGLWIPAQPDNVKPAVPNRLNKPAPVGATAAATPSASVPAPAPASVPAPAAATTTAPASAKHPPPPSSRSPLARAAASTRRQRRRRRYQACYVVVVDNKHKHNDVIGRHHVDGDVASQAPARPIVPAKPAALSPTSPTATGTGTGTATSPVASAPKLAPKPSGLKGKTLTM</sequence>
<feature type="region of interest" description="Disordered" evidence="5">
    <location>
        <begin position="494"/>
        <end position="513"/>
    </location>
</feature>
<dbReference type="Gene3D" id="3.60.10.10">
    <property type="entry name" value="Endonuclease/exonuclease/phosphatase"/>
    <property type="match status" value="1"/>
</dbReference>
<dbReference type="GeneID" id="39590139"/>
<keyword evidence="8" id="KW-1185">Reference proteome</keyword>
<dbReference type="OrthoDB" id="405996at2759"/>
<dbReference type="GO" id="GO:0046856">
    <property type="term" value="P:phosphatidylinositol dephosphorylation"/>
    <property type="evidence" value="ECO:0007669"/>
    <property type="project" value="InterPro"/>
</dbReference>
<feature type="compositionally biased region" description="Low complexity" evidence="5">
    <location>
        <begin position="919"/>
        <end position="947"/>
    </location>
</feature>
<evidence type="ECO:0000313" key="8">
    <source>
        <dbReference type="Proteomes" id="UP000279236"/>
    </source>
</evidence>
<feature type="region of interest" description="Disordered" evidence="5">
    <location>
        <begin position="919"/>
        <end position="963"/>
    </location>
</feature>
<dbReference type="EMBL" id="RSCE01000028">
    <property type="protein sequence ID" value="RSH76514.1"/>
    <property type="molecule type" value="Genomic_DNA"/>
</dbReference>
<accession>A0A427XCQ8</accession>
<keyword evidence="4" id="KW-0378">Hydrolase</keyword>
<dbReference type="EC" id="3.1.3.36" evidence="3"/>
<evidence type="ECO:0000256" key="4">
    <source>
        <dbReference type="ARBA" id="ARBA00022801"/>
    </source>
</evidence>
<evidence type="ECO:0000259" key="6">
    <source>
        <dbReference type="PROSITE" id="PS50275"/>
    </source>
</evidence>
<protein>
    <recommendedName>
        <fullName evidence="3">phosphoinositide 5-phosphatase</fullName>
        <ecNumber evidence="3">3.1.3.36</ecNumber>
    </recommendedName>
</protein>
<dbReference type="InterPro" id="IPR002013">
    <property type="entry name" value="SAC_dom"/>
</dbReference>
<dbReference type="RefSeq" id="XP_028471661.1">
    <property type="nucleotide sequence ID" value="XM_028621095.1"/>
</dbReference>
<dbReference type="GO" id="GO:0016020">
    <property type="term" value="C:membrane"/>
    <property type="evidence" value="ECO:0007669"/>
    <property type="project" value="TreeGrafter"/>
</dbReference>
<dbReference type="InterPro" id="IPR046985">
    <property type="entry name" value="IP5"/>
</dbReference>
<name>A0A427XCQ8_9TREE</name>
<feature type="region of interest" description="Disordered" evidence="5">
    <location>
        <begin position="609"/>
        <end position="642"/>
    </location>
</feature>
<dbReference type="InterPro" id="IPR000300">
    <property type="entry name" value="IPPc"/>
</dbReference>
<dbReference type="STRING" id="105984.A0A427XCQ8"/>
<feature type="region of interest" description="Disordered" evidence="5">
    <location>
        <begin position="739"/>
        <end position="878"/>
    </location>
</feature>
<dbReference type="PROSITE" id="PS50275">
    <property type="entry name" value="SAC"/>
    <property type="match status" value="1"/>
</dbReference>
<feature type="domain" description="SAC" evidence="6">
    <location>
        <begin position="1"/>
        <end position="205"/>
    </location>
</feature>
<dbReference type="Proteomes" id="UP000279236">
    <property type="component" value="Unassembled WGS sequence"/>
</dbReference>
<dbReference type="PANTHER" id="PTHR11200">
    <property type="entry name" value="INOSITOL 5-PHOSPHATASE"/>
    <property type="match status" value="1"/>
</dbReference>
<dbReference type="GO" id="GO:0043813">
    <property type="term" value="F:phosphatidylinositol-3,5-bisphosphate 5-phosphatase activity"/>
    <property type="evidence" value="ECO:0007669"/>
    <property type="project" value="TreeGrafter"/>
</dbReference>
<feature type="compositionally biased region" description="Pro residues" evidence="5">
    <location>
        <begin position="761"/>
        <end position="777"/>
    </location>
</feature>
<feature type="compositionally biased region" description="Polar residues" evidence="5">
    <location>
        <begin position="739"/>
        <end position="748"/>
    </location>
</feature>
<feature type="compositionally biased region" description="Low complexity" evidence="5">
    <location>
        <begin position="667"/>
        <end position="685"/>
    </location>
</feature>
<evidence type="ECO:0000256" key="3">
    <source>
        <dbReference type="ARBA" id="ARBA00013044"/>
    </source>
</evidence>
<dbReference type="SUPFAM" id="SSF56219">
    <property type="entry name" value="DNase I-like"/>
    <property type="match status" value="1"/>
</dbReference>
<proteinExistence type="inferred from homology"/>
<feature type="region of interest" description="Disordered" evidence="5">
    <location>
        <begin position="656"/>
        <end position="712"/>
    </location>
</feature>
<comment type="caution">
    <text evidence="7">The sequence shown here is derived from an EMBL/GenBank/DDBJ whole genome shotgun (WGS) entry which is preliminary data.</text>
</comment>
<dbReference type="SMART" id="SM00128">
    <property type="entry name" value="IPPc"/>
    <property type="match status" value="1"/>
</dbReference>
<comment type="similarity">
    <text evidence="1">Belongs to the synaptojanin family.</text>
</comment>
<feature type="compositionally biased region" description="Low complexity" evidence="5">
    <location>
        <begin position="815"/>
        <end position="831"/>
    </location>
</feature>